<organism evidence="1 2">
    <name type="scientific">Staurois parvus</name>
    <dbReference type="NCBI Taxonomy" id="386267"/>
    <lineage>
        <taxon>Eukaryota</taxon>
        <taxon>Metazoa</taxon>
        <taxon>Chordata</taxon>
        <taxon>Craniata</taxon>
        <taxon>Vertebrata</taxon>
        <taxon>Euteleostomi</taxon>
        <taxon>Amphibia</taxon>
        <taxon>Batrachia</taxon>
        <taxon>Anura</taxon>
        <taxon>Neobatrachia</taxon>
        <taxon>Ranoidea</taxon>
        <taxon>Ranidae</taxon>
        <taxon>Staurois</taxon>
    </lineage>
</organism>
<accession>A0ABN9BRP6</accession>
<feature type="non-terminal residue" evidence="1">
    <location>
        <position position="1"/>
    </location>
</feature>
<proteinExistence type="predicted"/>
<comment type="caution">
    <text evidence="1">The sequence shown here is derived from an EMBL/GenBank/DDBJ whole genome shotgun (WGS) entry which is preliminary data.</text>
</comment>
<evidence type="ECO:0000313" key="1">
    <source>
        <dbReference type="EMBL" id="CAI9550370.1"/>
    </source>
</evidence>
<gene>
    <name evidence="1" type="ORF">SPARVUS_LOCUS3501252</name>
</gene>
<sequence>VVFFRTCHVFQKTLSNSQGTRPPPPCSPKVCLWSSPVVTSAVSGHPPVSMSAVLRSSAVVCPQSSGHLL</sequence>
<protein>
    <submittedName>
        <fullName evidence="1">Uncharacterized protein</fullName>
    </submittedName>
</protein>
<dbReference type="Proteomes" id="UP001162483">
    <property type="component" value="Unassembled WGS sequence"/>
</dbReference>
<dbReference type="EMBL" id="CATNWA010005612">
    <property type="protein sequence ID" value="CAI9550370.1"/>
    <property type="molecule type" value="Genomic_DNA"/>
</dbReference>
<evidence type="ECO:0000313" key="2">
    <source>
        <dbReference type="Proteomes" id="UP001162483"/>
    </source>
</evidence>
<reference evidence="1" key="1">
    <citation type="submission" date="2023-05" db="EMBL/GenBank/DDBJ databases">
        <authorList>
            <person name="Stuckert A."/>
        </authorList>
    </citation>
    <scope>NUCLEOTIDE SEQUENCE</scope>
</reference>
<name>A0ABN9BRP6_9NEOB</name>
<keyword evidence="2" id="KW-1185">Reference proteome</keyword>